<feature type="chain" id="PRO_5012146222" evidence="1">
    <location>
        <begin position="31"/>
        <end position="473"/>
    </location>
</feature>
<sequence length="473" mass="53330">MHAHKRSSFSLVLSITLVGALFIHSNHSFAAIESKQPDESRSVVIRDITIVNVKTGELEPNQTVVTSGNQIVEIDDSNNIEIPDGATVIPATGKYLIPGLWDMHVHLMDDFKYAFPLLLANGVTGVRDMATELKNIADWKKEVEDNKPAPRITYSGSTLIQPQPDALPHLYPVTSEKSARDAVRLMKKHGAESIKVYSFLPRHLYKYIIDEARKLNMKVGGHLPIPVRAEEASRMGKRSFEHLDGLFIATSHEEDKLLKLANKNPDEHLNFELEAFKTYDAQKANKLFKLFKKYGTYQVPTLITYLQVVSPLDKELAPYVPEHYWADWEKAKKEMSVYKELIQKSLQNHENSKKMIKRMNEAGVPIMTGTDATFGIPNHVYGKSVHEELRLLVASGLTPLEALQAATLTPAKFMDREQELGTIEEDKLADMVILHDNPLDQIENTERIYGVVMNGTYYGKGELDEAVKTVINK</sequence>
<dbReference type="RefSeq" id="WP_208920001.1">
    <property type="nucleotide sequence ID" value="NZ_LT840184.1"/>
</dbReference>
<dbReference type="STRING" id="1313296.SAMN05661091_3110"/>
<dbReference type="Gene3D" id="2.30.40.10">
    <property type="entry name" value="Urease, subunit C, domain 1"/>
    <property type="match status" value="1"/>
</dbReference>
<dbReference type="SUPFAM" id="SSF51338">
    <property type="entry name" value="Composite domain of metallo-dependent hydrolases"/>
    <property type="match status" value="1"/>
</dbReference>
<dbReference type="Pfam" id="PF01979">
    <property type="entry name" value="Amidohydro_1"/>
    <property type="match status" value="1"/>
</dbReference>
<feature type="signal peptide" evidence="1">
    <location>
        <begin position="1"/>
        <end position="30"/>
    </location>
</feature>
<dbReference type="GO" id="GO:0016810">
    <property type="term" value="F:hydrolase activity, acting on carbon-nitrogen (but not peptide) bonds"/>
    <property type="evidence" value="ECO:0007669"/>
    <property type="project" value="InterPro"/>
</dbReference>
<reference evidence="3 4" key="1">
    <citation type="submission" date="2017-04" db="EMBL/GenBank/DDBJ databases">
        <authorList>
            <person name="Afonso C.L."/>
            <person name="Miller P.J."/>
            <person name="Scott M.A."/>
            <person name="Spackman E."/>
            <person name="Goraichik I."/>
            <person name="Dimitrov K.M."/>
            <person name="Suarez D.L."/>
            <person name="Swayne D.E."/>
        </authorList>
    </citation>
    <scope>NUCLEOTIDE SEQUENCE [LARGE SCALE GENOMIC DNA]</scope>
    <source>
        <strain evidence="3 4">N3/975</strain>
    </source>
</reference>
<dbReference type="AlphaFoldDB" id="A0A1X7HFE5"/>
<feature type="domain" description="Amidohydrolase-related" evidence="2">
    <location>
        <begin position="95"/>
        <end position="455"/>
    </location>
</feature>
<evidence type="ECO:0000313" key="4">
    <source>
        <dbReference type="Proteomes" id="UP000192940"/>
    </source>
</evidence>
<protein>
    <submittedName>
        <fullName evidence="3">Imidazolonepropionase</fullName>
    </submittedName>
</protein>
<dbReference type="Gene3D" id="3.30.110.90">
    <property type="entry name" value="Amidohydrolase"/>
    <property type="match status" value="1"/>
</dbReference>
<dbReference type="PANTHER" id="PTHR43135:SF3">
    <property type="entry name" value="ALPHA-D-RIBOSE 1-METHYLPHOSPHONATE 5-TRIPHOSPHATE DIPHOSPHATASE"/>
    <property type="match status" value="1"/>
</dbReference>
<accession>A0A1X7HFE5</accession>
<dbReference type="Gene3D" id="1.20.58.520">
    <property type="entry name" value="Amidohydrolase"/>
    <property type="match status" value="1"/>
</dbReference>
<name>A0A1X7HFE5_9BACL</name>
<dbReference type="InterPro" id="IPR051781">
    <property type="entry name" value="Metallo-dep_Hydrolase"/>
</dbReference>
<dbReference type="SUPFAM" id="SSF51556">
    <property type="entry name" value="Metallo-dependent hydrolases"/>
    <property type="match status" value="1"/>
</dbReference>
<keyword evidence="4" id="KW-1185">Reference proteome</keyword>
<evidence type="ECO:0000313" key="3">
    <source>
        <dbReference type="EMBL" id="SMF85682.1"/>
    </source>
</evidence>
<dbReference type="Proteomes" id="UP000192940">
    <property type="component" value="Chromosome I"/>
</dbReference>
<keyword evidence="1" id="KW-0732">Signal</keyword>
<dbReference type="InterPro" id="IPR011059">
    <property type="entry name" value="Metal-dep_hydrolase_composite"/>
</dbReference>
<organism evidence="3 4">
    <name type="scientific">Paenibacillus uliginis N3/975</name>
    <dbReference type="NCBI Taxonomy" id="1313296"/>
    <lineage>
        <taxon>Bacteria</taxon>
        <taxon>Bacillati</taxon>
        <taxon>Bacillota</taxon>
        <taxon>Bacilli</taxon>
        <taxon>Bacillales</taxon>
        <taxon>Paenibacillaceae</taxon>
        <taxon>Paenibacillus</taxon>
    </lineage>
</organism>
<proteinExistence type="predicted"/>
<evidence type="ECO:0000256" key="1">
    <source>
        <dbReference type="SAM" id="SignalP"/>
    </source>
</evidence>
<dbReference type="PANTHER" id="PTHR43135">
    <property type="entry name" value="ALPHA-D-RIBOSE 1-METHYLPHOSPHONATE 5-TRIPHOSPHATE DIPHOSPHATASE"/>
    <property type="match status" value="1"/>
</dbReference>
<dbReference type="InterPro" id="IPR006680">
    <property type="entry name" value="Amidohydro-rel"/>
</dbReference>
<gene>
    <name evidence="3" type="ORF">SAMN05661091_3110</name>
</gene>
<dbReference type="EMBL" id="LT840184">
    <property type="protein sequence ID" value="SMF85682.1"/>
    <property type="molecule type" value="Genomic_DNA"/>
</dbReference>
<dbReference type="InterPro" id="IPR032466">
    <property type="entry name" value="Metal_Hydrolase"/>
</dbReference>
<dbReference type="Gene3D" id="3.40.50.10910">
    <property type="entry name" value="Amidohydrolase"/>
    <property type="match status" value="1"/>
</dbReference>
<evidence type="ECO:0000259" key="2">
    <source>
        <dbReference type="Pfam" id="PF01979"/>
    </source>
</evidence>